<evidence type="ECO:0008006" key="4">
    <source>
        <dbReference type="Google" id="ProtNLM"/>
    </source>
</evidence>
<protein>
    <recommendedName>
        <fullName evidence="4">F-box domain-containing protein</fullName>
    </recommendedName>
</protein>
<dbReference type="SUPFAM" id="SSF52047">
    <property type="entry name" value="RNI-like"/>
    <property type="match status" value="1"/>
</dbReference>
<sequence length="532" mass="60624">MDVPDAMCHLDALARSVPEPVLPPDALNTRASGILRATRPLLDTDRDCIQQNIEDLQQQLSGYDALLNRIDEVRSEIQRRRDAVHRSMATYSSTLAPIRRLPREIFCAVFREVQILLWCNLEGTTAQYESRLGSPLVLDFSQGPWNLSYVCGAWRDIVLSYPQLWSHIVLRFWACEEYEKLHHTIPALQAMILRSGQHPLDIAFAAGYWRNEVAAMEALPMIIEESYRWRSIELNLNRLLLEKFKVVRGKIPLLESLRMEAMHIPSYHRYELPKNVRSMFIDAPRLRKAAVSGTYELGEFMFPLHITHLATYVDDAPSLEAYQSLVECRLVGTPDPDNFPPHPIHLPNLRRLFIRSPRLLAHLRLPFLDHLMISWVGESDGTIDGTVLVINEFVHRSRCTLTSLAIDNSLVFDEAFIKDCLQLMDSLVSLQLGATYHLDVEFIFDSLASSKFLPNLQHLSLQIPCGSCSLLKPLAAMISSRSRYLRSISISCDRDEDAERIDEYLAPLRLPGLPIVVSLDDGSSHSKDFESE</sequence>
<dbReference type="InterPro" id="IPR036047">
    <property type="entry name" value="F-box-like_dom_sf"/>
</dbReference>
<proteinExistence type="predicted"/>
<dbReference type="InterPro" id="IPR032675">
    <property type="entry name" value="LRR_dom_sf"/>
</dbReference>
<keyword evidence="3" id="KW-1185">Reference proteome</keyword>
<keyword evidence="1" id="KW-0175">Coiled coil</keyword>
<organism evidence="2 3">
    <name type="scientific">Armillaria novae-zelandiae</name>
    <dbReference type="NCBI Taxonomy" id="153914"/>
    <lineage>
        <taxon>Eukaryota</taxon>
        <taxon>Fungi</taxon>
        <taxon>Dikarya</taxon>
        <taxon>Basidiomycota</taxon>
        <taxon>Agaricomycotina</taxon>
        <taxon>Agaricomycetes</taxon>
        <taxon>Agaricomycetidae</taxon>
        <taxon>Agaricales</taxon>
        <taxon>Marasmiineae</taxon>
        <taxon>Physalacriaceae</taxon>
        <taxon>Armillaria</taxon>
    </lineage>
</organism>
<name>A0AA39KEY6_9AGAR</name>
<reference evidence="2" key="1">
    <citation type="submission" date="2023-06" db="EMBL/GenBank/DDBJ databases">
        <authorList>
            <consortium name="Lawrence Berkeley National Laboratory"/>
            <person name="Ahrendt S."/>
            <person name="Sahu N."/>
            <person name="Indic B."/>
            <person name="Wong-Bajracharya J."/>
            <person name="Merenyi Z."/>
            <person name="Ke H.-M."/>
            <person name="Monk M."/>
            <person name="Kocsube S."/>
            <person name="Drula E."/>
            <person name="Lipzen A."/>
            <person name="Balint B."/>
            <person name="Henrissat B."/>
            <person name="Andreopoulos B."/>
            <person name="Martin F.M."/>
            <person name="Harder C.B."/>
            <person name="Rigling D."/>
            <person name="Ford K.L."/>
            <person name="Foster G.D."/>
            <person name="Pangilinan J."/>
            <person name="Papanicolaou A."/>
            <person name="Barry K."/>
            <person name="LaButti K."/>
            <person name="Viragh M."/>
            <person name="Koriabine M."/>
            <person name="Yan M."/>
            <person name="Riley R."/>
            <person name="Champramary S."/>
            <person name="Plett K.L."/>
            <person name="Tsai I.J."/>
            <person name="Slot J."/>
            <person name="Sipos G."/>
            <person name="Plett J."/>
            <person name="Nagy L.G."/>
            <person name="Grigoriev I.V."/>
        </authorList>
    </citation>
    <scope>NUCLEOTIDE SEQUENCE</scope>
    <source>
        <strain evidence="2">ICMP 16352</strain>
    </source>
</reference>
<dbReference type="EMBL" id="JAUEPR010000196">
    <property type="protein sequence ID" value="KAK0459936.1"/>
    <property type="molecule type" value="Genomic_DNA"/>
</dbReference>
<dbReference type="SUPFAM" id="SSF81383">
    <property type="entry name" value="F-box domain"/>
    <property type="match status" value="1"/>
</dbReference>
<feature type="coiled-coil region" evidence="1">
    <location>
        <begin position="46"/>
        <end position="83"/>
    </location>
</feature>
<evidence type="ECO:0000313" key="2">
    <source>
        <dbReference type="EMBL" id="KAK0459936.1"/>
    </source>
</evidence>
<dbReference type="Proteomes" id="UP001175227">
    <property type="component" value="Unassembled WGS sequence"/>
</dbReference>
<dbReference type="AlphaFoldDB" id="A0AA39KEY6"/>
<evidence type="ECO:0000313" key="3">
    <source>
        <dbReference type="Proteomes" id="UP001175227"/>
    </source>
</evidence>
<accession>A0AA39KEY6</accession>
<evidence type="ECO:0000256" key="1">
    <source>
        <dbReference type="SAM" id="Coils"/>
    </source>
</evidence>
<comment type="caution">
    <text evidence="2">The sequence shown here is derived from an EMBL/GenBank/DDBJ whole genome shotgun (WGS) entry which is preliminary data.</text>
</comment>
<gene>
    <name evidence="2" type="ORF">IW261DRAFT_1614915</name>
</gene>
<dbReference type="Gene3D" id="3.80.10.10">
    <property type="entry name" value="Ribonuclease Inhibitor"/>
    <property type="match status" value="1"/>
</dbReference>